<evidence type="ECO:0008006" key="3">
    <source>
        <dbReference type="Google" id="ProtNLM"/>
    </source>
</evidence>
<organism evidence="1 2">
    <name type="scientific">Hymenobacter canadensis</name>
    <dbReference type="NCBI Taxonomy" id="2999067"/>
    <lineage>
        <taxon>Bacteria</taxon>
        <taxon>Pseudomonadati</taxon>
        <taxon>Bacteroidota</taxon>
        <taxon>Cytophagia</taxon>
        <taxon>Cytophagales</taxon>
        <taxon>Hymenobacteraceae</taxon>
        <taxon>Hymenobacter</taxon>
    </lineage>
</organism>
<accession>A0ABY7LLS0</accession>
<proteinExistence type="predicted"/>
<sequence>MYGEYYQGYFGDDPAYFTANRPGLVRLKSHLNFDTDASWGDLTAVGK</sequence>
<dbReference type="EMBL" id="CP114767">
    <property type="protein sequence ID" value="WBA41403.1"/>
    <property type="molecule type" value="Genomic_DNA"/>
</dbReference>
<dbReference type="Proteomes" id="UP001211005">
    <property type="component" value="Chromosome"/>
</dbReference>
<evidence type="ECO:0000313" key="1">
    <source>
        <dbReference type="EMBL" id="WBA41403.1"/>
    </source>
</evidence>
<keyword evidence="2" id="KW-1185">Reference proteome</keyword>
<name>A0ABY7LLS0_9BACT</name>
<protein>
    <recommendedName>
        <fullName evidence="3">Berberine/berberine-like domain-containing protein</fullName>
    </recommendedName>
</protein>
<evidence type="ECO:0000313" key="2">
    <source>
        <dbReference type="Proteomes" id="UP001211005"/>
    </source>
</evidence>
<reference evidence="1 2" key="1">
    <citation type="submission" date="2022-12" db="EMBL/GenBank/DDBJ databases">
        <title>Hymenobacter canadensis sp. nov. isolated from lake water of the Cambridge Bay, Canada.</title>
        <authorList>
            <person name="Kim W.H."/>
            <person name="Lee Y.M."/>
        </authorList>
    </citation>
    <scope>NUCLEOTIDE SEQUENCE [LARGE SCALE GENOMIC DNA]</scope>
    <source>
        <strain evidence="1 2">PAMC 29467</strain>
    </source>
</reference>
<dbReference type="RefSeq" id="WP_269559476.1">
    <property type="nucleotide sequence ID" value="NZ_CP114767.1"/>
</dbReference>
<gene>
    <name evidence="1" type="ORF">O3303_16490</name>
</gene>